<evidence type="ECO:0008006" key="4">
    <source>
        <dbReference type="Google" id="ProtNLM"/>
    </source>
</evidence>
<reference evidence="2" key="1">
    <citation type="submission" date="2023-10" db="EMBL/GenBank/DDBJ databases">
        <title>Chromosome-level genome of the transformable northern wattle, Acacia crassicarpa.</title>
        <authorList>
            <person name="Massaro I."/>
            <person name="Sinha N.R."/>
            <person name="Poethig S."/>
            <person name="Leichty A.R."/>
        </authorList>
    </citation>
    <scope>NUCLEOTIDE SEQUENCE</scope>
    <source>
        <strain evidence="2">Acra3RX</strain>
        <tissue evidence="2">Leaf</tissue>
    </source>
</reference>
<proteinExistence type="predicted"/>
<name>A0AAE1JN45_9FABA</name>
<dbReference type="AlphaFoldDB" id="A0AAE1JN45"/>
<keyword evidence="3" id="KW-1185">Reference proteome</keyword>
<dbReference type="Proteomes" id="UP001293593">
    <property type="component" value="Unassembled WGS sequence"/>
</dbReference>
<comment type="caution">
    <text evidence="2">The sequence shown here is derived from an EMBL/GenBank/DDBJ whole genome shotgun (WGS) entry which is preliminary data.</text>
</comment>
<accession>A0AAE1JN45</accession>
<keyword evidence="1" id="KW-0732">Signal</keyword>
<evidence type="ECO:0000256" key="1">
    <source>
        <dbReference type="SAM" id="SignalP"/>
    </source>
</evidence>
<dbReference type="EMBL" id="JAWXYG010000004">
    <property type="protein sequence ID" value="KAK4273705.1"/>
    <property type="molecule type" value="Genomic_DNA"/>
</dbReference>
<evidence type="ECO:0000313" key="2">
    <source>
        <dbReference type="EMBL" id="KAK4273705.1"/>
    </source>
</evidence>
<protein>
    <recommendedName>
        <fullName evidence="4">Secreted protein</fullName>
    </recommendedName>
</protein>
<organism evidence="2 3">
    <name type="scientific">Acacia crassicarpa</name>
    <name type="common">northern wattle</name>
    <dbReference type="NCBI Taxonomy" id="499986"/>
    <lineage>
        <taxon>Eukaryota</taxon>
        <taxon>Viridiplantae</taxon>
        <taxon>Streptophyta</taxon>
        <taxon>Embryophyta</taxon>
        <taxon>Tracheophyta</taxon>
        <taxon>Spermatophyta</taxon>
        <taxon>Magnoliopsida</taxon>
        <taxon>eudicotyledons</taxon>
        <taxon>Gunneridae</taxon>
        <taxon>Pentapetalae</taxon>
        <taxon>rosids</taxon>
        <taxon>fabids</taxon>
        <taxon>Fabales</taxon>
        <taxon>Fabaceae</taxon>
        <taxon>Caesalpinioideae</taxon>
        <taxon>mimosoid clade</taxon>
        <taxon>Acacieae</taxon>
        <taxon>Acacia</taxon>
    </lineage>
</organism>
<sequence>MYLSFVVIIGAFLVHVGEFGVEIRVDMGHLRDVAVEFLNERDVLGHIVGDPGLVVVVHLLNEKAIAVQNGLNLLEAVVESGPHLRVALFGLLDLVAGGSSEGGGGGGVVVVVLLVAAASGGVFHLSGRVWNWQIEVRGWLVGWVRRG</sequence>
<evidence type="ECO:0000313" key="3">
    <source>
        <dbReference type="Proteomes" id="UP001293593"/>
    </source>
</evidence>
<feature type="chain" id="PRO_5041920956" description="Secreted protein" evidence="1">
    <location>
        <begin position="20"/>
        <end position="147"/>
    </location>
</feature>
<gene>
    <name evidence="2" type="ORF">QN277_017047</name>
</gene>
<feature type="signal peptide" evidence="1">
    <location>
        <begin position="1"/>
        <end position="19"/>
    </location>
</feature>